<evidence type="ECO:0000313" key="3">
    <source>
        <dbReference type="Proteomes" id="UP000281406"/>
    </source>
</evidence>
<dbReference type="Proteomes" id="UP000281406">
    <property type="component" value="Unassembled WGS sequence"/>
</dbReference>
<feature type="domain" description="VASP tetramerisation" evidence="1">
    <location>
        <begin position="72"/>
        <end position="99"/>
    </location>
</feature>
<keyword evidence="3" id="KW-1185">Reference proteome</keyword>
<gene>
    <name evidence="2" type="ORF">DPX16_0548</name>
</gene>
<comment type="caution">
    <text evidence="2">The sequence shown here is derived from an EMBL/GenBank/DDBJ whole genome shotgun (WGS) entry which is preliminary data.</text>
</comment>
<dbReference type="InterPro" id="IPR014885">
    <property type="entry name" value="VASP_tetra"/>
</dbReference>
<dbReference type="Pfam" id="PF08776">
    <property type="entry name" value="VASP_tetra"/>
    <property type="match status" value="1"/>
</dbReference>
<dbReference type="InterPro" id="IPR038023">
    <property type="entry name" value="VASP_sf"/>
</dbReference>
<dbReference type="OrthoDB" id="31170at2759"/>
<accession>A0A3N0YEB6</accession>
<reference evidence="2 3" key="1">
    <citation type="submission" date="2018-10" db="EMBL/GenBank/DDBJ databases">
        <title>Genome assembly for a Yunnan-Guizhou Plateau 3E fish, Anabarilius grahami (Regan), and its evolutionary and genetic applications.</title>
        <authorList>
            <person name="Jiang W."/>
        </authorList>
    </citation>
    <scope>NUCLEOTIDE SEQUENCE [LARGE SCALE GENOMIC DNA]</scope>
    <source>
        <strain evidence="2">AG-KIZ</strain>
        <tissue evidence="2">Muscle</tissue>
    </source>
</reference>
<evidence type="ECO:0000313" key="2">
    <source>
        <dbReference type="EMBL" id="ROL44507.1"/>
    </source>
</evidence>
<evidence type="ECO:0000259" key="1">
    <source>
        <dbReference type="Pfam" id="PF08776"/>
    </source>
</evidence>
<dbReference type="AlphaFoldDB" id="A0A3N0YEB6"/>
<proteinExistence type="predicted"/>
<protein>
    <submittedName>
        <fullName evidence="2">Ena/VASP-like protein</fullName>
    </submittedName>
</protein>
<organism evidence="2 3">
    <name type="scientific">Anabarilius grahami</name>
    <name type="common">Kanglang fish</name>
    <name type="synonym">Barilius grahami</name>
    <dbReference type="NCBI Taxonomy" id="495550"/>
    <lineage>
        <taxon>Eukaryota</taxon>
        <taxon>Metazoa</taxon>
        <taxon>Chordata</taxon>
        <taxon>Craniata</taxon>
        <taxon>Vertebrata</taxon>
        <taxon>Euteleostomi</taxon>
        <taxon>Actinopterygii</taxon>
        <taxon>Neopterygii</taxon>
        <taxon>Teleostei</taxon>
        <taxon>Ostariophysi</taxon>
        <taxon>Cypriniformes</taxon>
        <taxon>Xenocyprididae</taxon>
        <taxon>Xenocypridinae</taxon>
        <taxon>Xenocypridinae incertae sedis</taxon>
        <taxon>Anabarilius</taxon>
    </lineage>
</organism>
<dbReference type="EMBL" id="RJVU01045248">
    <property type="protein sequence ID" value="ROL44507.1"/>
    <property type="molecule type" value="Genomic_DNA"/>
</dbReference>
<dbReference type="SUPFAM" id="SSF118370">
    <property type="entry name" value="Vasodilator-stimulated phosphoprotein, VASP, tetramerisation domain"/>
    <property type="match status" value="1"/>
</dbReference>
<sequence length="171" mass="19162">MSVKTLFVVWSCRRCEEAVGPSEFSGEIVAGVQVSAETFTETHKHSQSRHLNRVRPLRRVRPVGSIGDADALDFDRMKQEILEEVVRELHKVKDEIIDGTLCSGLSVLYCGMRSHDVLMLRLVFQPLDMNSVESAPHNVHVSESQTRAEAAVATRDAAGRCSRIKAHRLRL</sequence>
<dbReference type="Gene3D" id="1.20.5.1160">
    <property type="entry name" value="Vasodilator-stimulated phosphoprotein"/>
    <property type="match status" value="1"/>
</dbReference>
<name>A0A3N0YEB6_ANAGA</name>